<comment type="caution">
    <text evidence="1">The sequence shown here is derived from an EMBL/GenBank/DDBJ whole genome shotgun (WGS) entry which is preliminary data.</text>
</comment>
<dbReference type="Proteomes" id="UP000790377">
    <property type="component" value="Unassembled WGS sequence"/>
</dbReference>
<sequence>MIPLPAHTVNIVLQYISPPSQLSQPLPPHLVSKALLQRHHYLQIFPSFPQDYLCWPAPHSARAIELLESCNEQADDDRADAYPTRYAFDGEHTYAHVYVASDQEGVRILFQWDVIDGWKYHDLQLMPFPILSYSTIEELAAPGSSTFNKKQTTIMISEIADMGAQSEGEEDDVYWNAYGGALGDNYSPLPPQSAKQSVHEGAEDAYWAQYASVQGSGDSTLPSPLPNNNRKLQPSANPAHDEPIIPISLSTIHARSLTSNLGPPSPGTLTHLLNFISPRKDVYSPSLDEPPSAFTSDTPSPFSTVDDLATPLSADGDQIAHVVSPVAVKLNGISFSDVQRRQTRTTCATDGSMDQALTDSMRGIYQLWKANQQESGDQRASFLRIVQAAIAEA</sequence>
<protein>
    <submittedName>
        <fullName evidence="1">Uncharacterized protein</fullName>
    </submittedName>
</protein>
<dbReference type="EMBL" id="MU267596">
    <property type="protein sequence ID" value="KAH7915786.1"/>
    <property type="molecule type" value="Genomic_DNA"/>
</dbReference>
<evidence type="ECO:0000313" key="2">
    <source>
        <dbReference type="Proteomes" id="UP000790377"/>
    </source>
</evidence>
<keyword evidence="2" id="KW-1185">Reference proteome</keyword>
<evidence type="ECO:0000313" key="1">
    <source>
        <dbReference type="EMBL" id="KAH7915786.1"/>
    </source>
</evidence>
<name>A0ACB8AQD1_9AGAM</name>
<organism evidence="1 2">
    <name type="scientific">Hygrophoropsis aurantiaca</name>
    <dbReference type="NCBI Taxonomy" id="72124"/>
    <lineage>
        <taxon>Eukaryota</taxon>
        <taxon>Fungi</taxon>
        <taxon>Dikarya</taxon>
        <taxon>Basidiomycota</taxon>
        <taxon>Agaricomycotina</taxon>
        <taxon>Agaricomycetes</taxon>
        <taxon>Agaricomycetidae</taxon>
        <taxon>Boletales</taxon>
        <taxon>Coniophorineae</taxon>
        <taxon>Hygrophoropsidaceae</taxon>
        <taxon>Hygrophoropsis</taxon>
    </lineage>
</organism>
<proteinExistence type="predicted"/>
<gene>
    <name evidence="1" type="ORF">BJ138DRAFT_1176241</name>
</gene>
<accession>A0ACB8AQD1</accession>
<reference evidence="1" key="1">
    <citation type="journal article" date="2021" name="New Phytol.">
        <title>Evolutionary innovations through gain and loss of genes in the ectomycorrhizal Boletales.</title>
        <authorList>
            <person name="Wu G."/>
            <person name="Miyauchi S."/>
            <person name="Morin E."/>
            <person name="Kuo A."/>
            <person name="Drula E."/>
            <person name="Varga T."/>
            <person name="Kohler A."/>
            <person name="Feng B."/>
            <person name="Cao Y."/>
            <person name="Lipzen A."/>
            <person name="Daum C."/>
            <person name="Hundley H."/>
            <person name="Pangilinan J."/>
            <person name="Johnson J."/>
            <person name="Barry K."/>
            <person name="LaButti K."/>
            <person name="Ng V."/>
            <person name="Ahrendt S."/>
            <person name="Min B."/>
            <person name="Choi I.G."/>
            <person name="Park H."/>
            <person name="Plett J.M."/>
            <person name="Magnuson J."/>
            <person name="Spatafora J.W."/>
            <person name="Nagy L.G."/>
            <person name="Henrissat B."/>
            <person name="Grigoriev I.V."/>
            <person name="Yang Z.L."/>
            <person name="Xu J."/>
            <person name="Martin F.M."/>
        </authorList>
    </citation>
    <scope>NUCLEOTIDE SEQUENCE</scope>
    <source>
        <strain evidence="1">ATCC 28755</strain>
    </source>
</reference>